<feature type="transmembrane region" description="Helical" evidence="5">
    <location>
        <begin position="386"/>
        <end position="409"/>
    </location>
</feature>
<protein>
    <recommendedName>
        <fullName evidence="5">UDP-glucuronosyltransferase</fullName>
        <ecNumber evidence="5">2.4.1.17</ecNumber>
    </recommendedName>
</protein>
<dbReference type="EC" id="2.4.1.17" evidence="5"/>
<dbReference type="Proteomes" id="UP000440578">
    <property type="component" value="Unassembled WGS sequence"/>
</dbReference>
<dbReference type="PANTHER" id="PTHR48043:SF159">
    <property type="entry name" value="EG:EG0003.4 PROTEIN-RELATED"/>
    <property type="match status" value="1"/>
</dbReference>
<dbReference type="SUPFAM" id="SSF53756">
    <property type="entry name" value="UDP-Glycosyltransferase/glycogen phosphorylase"/>
    <property type="match status" value="1"/>
</dbReference>
<keyword evidence="2 4" id="KW-0328">Glycosyltransferase</keyword>
<dbReference type="InterPro" id="IPR002213">
    <property type="entry name" value="UDP_glucos_trans"/>
</dbReference>
<evidence type="ECO:0000313" key="7">
    <source>
        <dbReference type="Proteomes" id="UP000440578"/>
    </source>
</evidence>
<keyword evidence="7" id="KW-1185">Reference proteome</keyword>
<dbReference type="GO" id="GO:0016020">
    <property type="term" value="C:membrane"/>
    <property type="evidence" value="ECO:0007669"/>
    <property type="project" value="UniProtKB-SubCell"/>
</dbReference>
<proteinExistence type="inferred from homology"/>
<dbReference type="Gene3D" id="3.40.50.2000">
    <property type="entry name" value="Glycogen Phosphorylase B"/>
    <property type="match status" value="1"/>
</dbReference>
<comment type="subcellular location">
    <subcellularLocation>
        <location evidence="5">Membrane</location>
        <topology evidence="5">Single-pass membrane protein</topology>
    </subcellularLocation>
</comment>
<organism evidence="6 7">
    <name type="scientific">Amphibalanus amphitrite</name>
    <name type="common">Striped barnacle</name>
    <name type="synonym">Balanus amphitrite</name>
    <dbReference type="NCBI Taxonomy" id="1232801"/>
    <lineage>
        <taxon>Eukaryota</taxon>
        <taxon>Metazoa</taxon>
        <taxon>Ecdysozoa</taxon>
        <taxon>Arthropoda</taxon>
        <taxon>Crustacea</taxon>
        <taxon>Multicrustacea</taxon>
        <taxon>Cirripedia</taxon>
        <taxon>Thoracica</taxon>
        <taxon>Thoracicalcarea</taxon>
        <taxon>Balanomorpha</taxon>
        <taxon>Balanoidea</taxon>
        <taxon>Balanidae</taxon>
        <taxon>Amphibalaninae</taxon>
        <taxon>Amphibalanus</taxon>
    </lineage>
</organism>
<keyword evidence="5" id="KW-0472">Membrane</keyword>
<keyword evidence="3 4" id="KW-0808">Transferase</keyword>
<evidence type="ECO:0000256" key="4">
    <source>
        <dbReference type="RuleBase" id="RU003718"/>
    </source>
</evidence>
<accession>A0A6A4WAM9</accession>
<keyword evidence="5" id="KW-0812">Transmembrane</keyword>
<gene>
    <name evidence="6" type="primary">UGT1A7_1</name>
    <name evidence="6" type="ORF">FJT64_023833</name>
</gene>
<dbReference type="InterPro" id="IPR050271">
    <property type="entry name" value="UDP-glycosyltransferase"/>
</dbReference>
<dbReference type="Pfam" id="PF00201">
    <property type="entry name" value="UDPGT"/>
    <property type="match status" value="1"/>
</dbReference>
<evidence type="ECO:0000256" key="5">
    <source>
        <dbReference type="RuleBase" id="RU362059"/>
    </source>
</evidence>
<comment type="catalytic activity">
    <reaction evidence="5">
        <text>glucuronate acceptor + UDP-alpha-D-glucuronate = acceptor beta-D-glucuronoside + UDP + H(+)</text>
        <dbReference type="Rhea" id="RHEA:21032"/>
        <dbReference type="ChEBI" id="CHEBI:15378"/>
        <dbReference type="ChEBI" id="CHEBI:58052"/>
        <dbReference type="ChEBI" id="CHEBI:58223"/>
        <dbReference type="ChEBI" id="CHEBI:132367"/>
        <dbReference type="ChEBI" id="CHEBI:132368"/>
        <dbReference type="EC" id="2.4.1.17"/>
    </reaction>
</comment>
<dbReference type="OrthoDB" id="6345490at2759"/>
<evidence type="ECO:0000256" key="3">
    <source>
        <dbReference type="ARBA" id="ARBA00022679"/>
    </source>
</evidence>
<evidence type="ECO:0000256" key="2">
    <source>
        <dbReference type="ARBA" id="ARBA00022676"/>
    </source>
</evidence>
<dbReference type="EMBL" id="VIIS01000855">
    <property type="protein sequence ID" value="KAF0304326.1"/>
    <property type="molecule type" value="Genomic_DNA"/>
</dbReference>
<dbReference type="AlphaFoldDB" id="A0A6A4WAM9"/>
<comment type="similarity">
    <text evidence="1 4">Belongs to the UDP-glycosyltransferase family.</text>
</comment>
<evidence type="ECO:0000256" key="1">
    <source>
        <dbReference type="ARBA" id="ARBA00009995"/>
    </source>
</evidence>
<sequence>MNKGGMFHAGFSQFRFMFVDGPKAAIASKEVDELLKDEFDVVVMGTLSYPLYFVPYLMQKPFILLTAVSYMPLQTSTVGNPTIPSLHPLPLLPVTPEMGFFTRVKNVIAHIVMLSLGKMVFAPFCDRLVAEKFGDGVIPPALEIEKNASLVLLSSNPAVHYHQPLLPNTIQVGGMHCMKPKPLPKGLTDFLGDSEFVFFSLGSVVKPQDMSPEQKAAILAALGSLPYKVLLKWDTTDRTGLPANILPSKWLPQQDILGSSKCRLFISHGGFASVLESLCHGVPLVTMPGSGDQQFNAVNAVSLGVAELLSWDELTAESLRSAMAAALSAERLAAARHRQRLMAEQPVPPRDLAVHWVEHVMRHGGAPHLRSVGAELNFFQYYSLDVLAFLLAVLLLALKLLIAMLKCCCRCVCVRRTRRVPAETKPKAKRAKRD</sequence>
<comment type="caution">
    <text evidence="6">The sequence shown here is derived from an EMBL/GenBank/DDBJ whole genome shotgun (WGS) entry which is preliminary data.</text>
</comment>
<reference evidence="6 7" key="1">
    <citation type="submission" date="2019-07" db="EMBL/GenBank/DDBJ databases">
        <title>Draft genome assembly of a fouling barnacle, Amphibalanus amphitrite (Darwin, 1854): The first reference genome for Thecostraca.</title>
        <authorList>
            <person name="Kim W."/>
        </authorList>
    </citation>
    <scope>NUCLEOTIDE SEQUENCE [LARGE SCALE GENOMIC DNA]</scope>
    <source>
        <strain evidence="6">SNU_AA5</strain>
        <tissue evidence="6">Soma without cirri and trophi</tissue>
    </source>
</reference>
<dbReference type="InterPro" id="IPR035595">
    <property type="entry name" value="UDP_glycos_trans_CS"/>
</dbReference>
<dbReference type="FunFam" id="3.40.50.2000:FF:000021">
    <property type="entry name" value="UDP-glucuronosyltransferase"/>
    <property type="match status" value="1"/>
</dbReference>
<keyword evidence="5" id="KW-1133">Transmembrane helix</keyword>
<dbReference type="PROSITE" id="PS00375">
    <property type="entry name" value="UDPGT"/>
    <property type="match status" value="1"/>
</dbReference>
<dbReference type="CDD" id="cd03784">
    <property type="entry name" value="GT1_Gtf-like"/>
    <property type="match status" value="1"/>
</dbReference>
<evidence type="ECO:0000313" key="6">
    <source>
        <dbReference type="EMBL" id="KAF0304326.1"/>
    </source>
</evidence>
<name>A0A6A4WAM9_AMPAM</name>
<dbReference type="PANTHER" id="PTHR48043">
    <property type="entry name" value="EG:EG0003.4 PROTEIN-RELATED"/>
    <property type="match status" value="1"/>
</dbReference>
<dbReference type="GO" id="GO:0015020">
    <property type="term" value="F:glucuronosyltransferase activity"/>
    <property type="evidence" value="ECO:0007669"/>
    <property type="project" value="UniProtKB-EC"/>
</dbReference>